<proteinExistence type="predicted"/>
<comment type="caution">
    <text evidence="2">The sequence shown here is derived from an EMBL/GenBank/DDBJ whole genome shotgun (WGS) entry which is preliminary data.</text>
</comment>
<name>A0A9Q1KEN5_9CARY</name>
<dbReference type="Proteomes" id="UP001153076">
    <property type="component" value="Unassembled WGS sequence"/>
</dbReference>
<feature type="region of interest" description="Disordered" evidence="1">
    <location>
        <begin position="155"/>
        <end position="179"/>
    </location>
</feature>
<protein>
    <submittedName>
        <fullName evidence="2">Uncharacterized protein</fullName>
    </submittedName>
</protein>
<feature type="compositionally biased region" description="Acidic residues" evidence="1">
    <location>
        <begin position="168"/>
        <end position="179"/>
    </location>
</feature>
<evidence type="ECO:0000313" key="3">
    <source>
        <dbReference type="Proteomes" id="UP001153076"/>
    </source>
</evidence>
<organism evidence="2 3">
    <name type="scientific">Carnegiea gigantea</name>
    <dbReference type="NCBI Taxonomy" id="171969"/>
    <lineage>
        <taxon>Eukaryota</taxon>
        <taxon>Viridiplantae</taxon>
        <taxon>Streptophyta</taxon>
        <taxon>Embryophyta</taxon>
        <taxon>Tracheophyta</taxon>
        <taxon>Spermatophyta</taxon>
        <taxon>Magnoliopsida</taxon>
        <taxon>eudicotyledons</taxon>
        <taxon>Gunneridae</taxon>
        <taxon>Pentapetalae</taxon>
        <taxon>Caryophyllales</taxon>
        <taxon>Cactineae</taxon>
        <taxon>Cactaceae</taxon>
        <taxon>Cactoideae</taxon>
        <taxon>Echinocereeae</taxon>
        <taxon>Carnegiea</taxon>
    </lineage>
</organism>
<dbReference type="EMBL" id="JAKOGI010000161">
    <property type="protein sequence ID" value="KAJ8441580.1"/>
    <property type="molecule type" value="Genomic_DNA"/>
</dbReference>
<keyword evidence="3" id="KW-1185">Reference proteome</keyword>
<sequence length="179" mass="20606">MKKLECDTDCLNVDTIKGIVIELRYSERRITKIYYRKPNLPFEDSIVSIESDEVRESIVLNKSFEYVSLYVEHNDEPQRVVSANNGNESNNGDGHNECMADKKYEEYGSEVEDKERGKKRMHDEMVADLDGLKAKNRESWGQRNAFADKYAYYHDSDDADSPVSSESDVNDDDGDKGRK</sequence>
<evidence type="ECO:0000313" key="2">
    <source>
        <dbReference type="EMBL" id="KAJ8441580.1"/>
    </source>
</evidence>
<reference evidence="2" key="1">
    <citation type="submission" date="2022-04" db="EMBL/GenBank/DDBJ databases">
        <title>Carnegiea gigantea Genome sequencing and assembly v2.</title>
        <authorList>
            <person name="Copetti D."/>
            <person name="Sanderson M.J."/>
            <person name="Burquez A."/>
            <person name="Wojciechowski M.F."/>
        </authorList>
    </citation>
    <scope>NUCLEOTIDE SEQUENCE</scope>
    <source>
        <strain evidence="2">SGP5-SGP5p</strain>
        <tissue evidence="2">Aerial part</tissue>
    </source>
</reference>
<gene>
    <name evidence="2" type="ORF">Cgig2_023144</name>
</gene>
<evidence type="ECO:0000256" key="1">
    <source>
        <dbReference type="SAM" id="MobiDB-lite"/>
    </source>
</evidence>
<dbReference type="AlphaFoldDB" id="A0A9Q1KEN5"/>
<accession>A0A9Q1KEN5</accession>